<reference evidence="3" key="1">
    <citation type="journal article" date="2022" name="Int. J. Mol. Sci.">
        <title>Draft Genome of Tanacetum Coccineum: Genomic Comparison of Closely Related Tanacetum-Family Plants.</title>
        <authorList>
            <person name="Yamashiro T."/>
            <person name="Shiraishi A."/>
            <person name="Nakayama K."/>
            <person name="Satake H."/>
        </authorList>
    </citation>
    <scope>NUCLEOTIDE SEQUENCE</scope>
</reference>
<organism evidence="3 4">
    <name type="scientific">Tanacetum coccineum</name>
    <dbReference type="NCBI Taxonomy" id="301880"/>
    <lineage>
        <taxon>Eukaryota</taxon>
        <taxon>Viridiplantae</taxon>
        <taxon>Streptophyta</taxon>
        <taxon>Embryophyta</taxon>
        <taxon>Tracheophyta</taxon>
        <taxon>Spermatophyta</taxon>
        <taxon>Magnoliopsida</taxon>
        <taxon>eudicotyledons</taxon>
        <taxon>Gunneridae</taxon>
        <taxon>Pentapetalae</taxon>
        <taxon>asterids</taxon>
        <taxon>campanulids</taxon>
        <taxon>Asterales</taxon>
        <taxon>Asteraceae</taxon>
        <taxon>Asteroideae</taxon>
        <taxon>Anthemideae</taxon>
        <taxon>Anthemidinae</taxon>
        <taxon>Tanacetum</taxon>
    </lineage>
</organism>
<protein>
    <submittedName>
        <fullName evidence="3">Reverse transcriptase domain-containing protein</fullName>
    </submittedName>
</protein>
<keyword evidence="3" id="KW-0808">Transferase</keyword>
<accession>A0ABQ4X013</accession>
<evidence type="ECO:0000313" key="4">
    <source>
        <dbReference type="Proteomes" id="UP001151760"/>
    </source>
</evidence>
<dbReference type="Pfam" id="PF17919">
    <property type="entry name" value="RT_RNaseH_2"/>
    <property type="match status" value="1"/>
</dbReference>
<reference evidence="3" key="2">
    <citation type="submission" date="2022-01" db="EMBL/GenBank/DDBJ databases">
        <authorList>
            <person name="Yamashiro T."/>
            <person name="Shiraishi A."/>
            <person name="Satake H."/>
            <person name="Nakayama K."/>
        </authorList>
    </citation>
    <scope>NUCLEOTIDE SEQUENCE</scope>
</reference>
<gene>
    <name evidence="3" type="ORF">Tco_0653251</name>
</gene>
<keyword evidence="3" id="KW-0695">RNA-directed DNA polymerase</keyword>
<proteinExistence type="predicted"/>
<keyword evidence="4" id="KW-1185">Reference proteome</keyword>
<dbReference type="InterPro" id="IPR050951">
    <property type="entry name" value="Retrovirus_Pol_polyprotein"/>
</dbReference>
<evidence type="ECO:0000256" key="1">
    <source>
        <dbReference type="ARBA" id="ARBA00023268"/>
    </source>
</evidence>
<sequence>MINPPSLSYTTLQRLGALPRRIVKLLPFAISASAVLEEMQASGRNLEAYVDDMAIKSKTENEMLADIAKTFDNLRRINKKLNMKKSNLQSPKTLNEMQSLSEKFAALNWFLAKSSKRPLLFFETLKNITKENKDEYRWTEDAEIEFQEMKKLIMELQSLTTPKPEETLNIYLVASQDAVSGVLLAERNGKQTPIQYVSRTLHEAERNYAPLEKLALCLMHLSRRLRRYFEELEG</sequence>
<name>A0ABQ4X013_9ASTR</name>
<comment type="caution">
    <text evidence="3">The sequence shown here is derived from an EMBL/GenBank/DDBJ whole genome shotgun (WGS) entry which is preliminary data.</text>
</comment>
<evidence type="ECO:0000313" key="3">
    <source>
        <dbReference type="EMBL" id="GJS58467.1"/>
    </source>
</evidence>
<keyword evidence="1" id="KW-0511">Multifunctional enzyme</keyword>
<dbReference type="Proteomes" id="UP001151760">
    <property type="component" value="Unassembled WGS sequence"/>
</dbReference>
<dbReference type="InterPro" id="IPR041577">
    <property type="entry name" value="RT_RNaseH_2"/>
</dbReference>
<dbReference type="InterPro" id="IPR043502">
    <property type="entry name" value="DNA/RNA_pol_sf"/>
</dbReference>
<dbReference type="PANTHER" id="PTHR37984">
    <property type="entry name" value="PROTEIN CBG26694"/>
    <property type="match status" value="1"/>
</dbReference>
<dbReference type="SUPFAM" id="SSF56672">
    <property type="entry name" value="DNA/RNA polymerases"/>
    <property type="match status" value="1"/>
</dbReference>
<keyword evidence="3" id="KW-0548">Nucleotidyltransferase</keyword>
<dbReference type="EMBL" id="BQNB010009080">
    <property type="protein sequence ID" value="GJS58467.1"/>
    <property type="molecule type" value="Genomic_DNA"/>
</dbReference>
<feature type="domain" description="Reverse transcriptase/retrotransposon-derived protein RNase H-like" evidence="2">
    <location>
        <begin position="138"/>
        <end position="231"/>
    </location>
</feature>
<dbReference type="PANTHER" id="PTHR37984:SF5">
    <property type="entry name" value="PROTEIN NYNRIN-LIKE"/>
    <property type="match status" value="1"/>
</dbReference>
<dbReference type="InterPro" id="IPR043128">
    <property type="entry name" value="Rev_trsase/Diguanyl_cyclase"/>
</dbReference>
<dbReference type="Gene3D" id="3.30.70.270">
    <property type="match status" value="1"/>
</dbReference>
<evidence type="ECO:0000259" key="2">
    <source>
        <dbReference type="Pfam" id="PF17919"/>
    </source>
</evidence>
<dbReference type="GO" id="GO:0003964">
    <property type="term" value="F:RNA-directed DNA polymerase activity"/>
    <property type="evidence" value="ECO:0007669"/>
    <property type="project" value="UniProtKB-KW"/>
</dbReference>